<dbReference type="EMBL" id="LNQL01000005">
    <property type="protein sequence ID" value="KSU48207.1"/>
    <property type="molecule type" value="Genomic_DNA"/>
</dbReference>
<feature type="transmembrane region" description="Helical" evidence="7">
    <location>
        <begin position="107"/>
        <end position="126"/>
    </location>
</feature>
<dbReference type="InterPro" id="IPR050638">
    <property type="entry name" value="AA-Vitamin_Transporters"/>
</dbReference>
<evidence type="ECO:0000256" key="3">
    <source>
        <dbReference type="ARBA" id="ARBA00022475"/>
    </source>
</evidence>
<evidence type="ECO:0000256" key="1">
    <source>
        <dbReference type="ARBA" id="ARBA00004651"/>
    </source>
</evidence>
<comment type="similarity">
    <text evidence="2">Belongs to the EamA transporter family.</text>
</comment>
<dbReference type="GO" id="GO:0005886">
    <property type="term" value="C:plasma membrane"/>
    <property type="evidence" value="ECO:0007669"/>
    <property type="project" value="UniProtKB-SubCell"/>
</dbReference>
<evidence type="ECO:0000259" key="8">
    <source>
        <dbReference type="Pfam" id="PF00892"/>
    </source>
</evidence>
<proteinExistence type="inferred from homology"/>
<dbReference type="InterPro" id="IPR037185">
    <property type="entry name" value="EmrE-like"/>
</dbReference>
<dbReference type="Proteomes" id="UP000053797">
    <property type="component" value="Unassembled WGS sequence"/>
</dbReference>
<feature type="domain" description="EamA" evidence="8">
    <location>
        <begin position="165"/>
        <end position="299"/>
    </location>
</feature>
<dbReference type="PANTHER" id="PTHR32322:SF18">
    <property type="entry name" value="S-ADENOSYLMETHIONINE_S-ADENOSYLHOMOCYSTEINE TRANSPORTER"/>
    <property type="match status" value="1"/>
</dbReference>
<keyword evidence="6 7" id="KW-0472">Membrane</keyword>
<comment type="subcellular location">
    <subcellularLocation>
        <location evidence="1">Cell membrane</location>
        <topology evidence="1">Multi-pass membrane protein</topology>
    </subcellularLocation>
</comment>
<dbReference type="RefSeq" id="WP_058265779.1">
    <property type="nucleotide sequence ID" value="NZ_FMYN01000005.1"/>
</dbReference>
<sequence length="309" mass="34126">MQKILTHRIGLVVFALLTTFLWGSAFPFIKKSYDLLQITSSEYGEQLLFASYRFFLAGVLLLVVSVFVFKQTITLKERTYAYSRLGFFLTFLQYVFFYIGLSLSTGVQGSIIAGSTSFFQMLLAHFRYEDDRLNRFKGLALFLGFTGVILANWPQGGQGVSFGVGEGLLIAAMVSGAFGNLVAKEYSARYPVAPMTGWAMVIGSIGLFIAGVILDGHVAPFTFSTTSAWMLVYLAFLSATGFTLWNLLMKYNPVSKVSLFMFFVPIYGVSLSALILGETIPPQALLGLLFVVSGILVSTYLPVWFQKRG</sequence>
<keyword evidence="3" id="KW-1003">Cell membrane</keyword>
<feature type="transmembrane region" description="Helical" evidence="7">
    <location>
        <begin position="195"/>
        <end position="214"/>
    </location>
</feature>
<evidence type="ECO:0000256" key="7">
    <source>
        <dbReference type="SAM" id="Phobius"/>
    </source>
</evidence>
<keyword evidence="5 7" id="KW-1133">Transmembrane helix</keyword>
<evidence type="ECO:0000313" key="10">
    <source>
        <dbReference type="Proteomes" id="UP000053797"/>
    </source>
</evidence>
<evidence type="ECO:0000256" key="4">
    <source>
        <dbReference type="ARBA" id="ARBA00022692"/>
    </source>
</evidence>
<feature type="transmembrane region" description="Helical" evidence="7">
    <location>
        <begin position="226"/>
        <end position="245"/>
    </location>
</feature>
<evidence type="ECO:0000313" key="9">
    <source>
        <dbReference type="EMBL" id="KSU48207.1"/>
    </source>
</evidence>
<feature type="transmembrane region" description="Helical" evidence="7">
    <location>
        <begin position="257"/>
        <end position="277"/>
    </location>
</feature>
<protein>
    <submittedName>
        <fullName evidence="9">Transporter</fullName>
    </submittedName>
</protein>
<comment type="caution">
    <text evidence="9">The sequence shown here is derived from an EMBL/GenBank/DDBJ whole genome shotgun (WGS) entry which is preliminary data.</text>
</comment>
<reference evidence="9 10" key="1">
    <citation type="journal article" date="2015" name="Int. J. Syst. Evol. Microbiol.">
        <title>Exiguobacterium enclense sp. nov., isolated from sediment.</title>
        <authorList>
            <person name="Dastager S.G."/>
            <person name="Mawlankar R."/>
            <person name="Sonalkar V.V."/>
            <person name="Thorat M.N."/>
            <person name="Mual P."/>
            <person name="Verma A."/>
            <person name="Krishnamurthi S."/>
            <person name="Tang S.K."/>
            <person name="Li W.J."/>
        </authorList>
    </citation>
    <scope>NUCLEOTIDE SEQUENCE [LARGE SCALE GENOMIC DNA]</scope>
    <source>
        <strain evidence="9 10">NIO-1109</strain>
    </source>
</reference>
<feature type="transmembrane region" description="Helical" evidence="7">
    <location>
        <begin position="138"/>
        <end position="154"/>
    </location>
</feature>
<dbReference type="InterPro" id="IPR000620">
    <property type="entry name" value="EamA_dom"/>
</dbReference>
<feature type="transmembrane region" description="Helical" evidence="7">
    <location>
        <begin position="160"/>
        <end position="183"/>
    </location>
</feature>
<evidence type="ECO:0000256" key="6">
    <source>
        <dbReference type="ARBA" id="ARBA00023136"/>
    </source>
</evidence>
<dbReference type="SUPFAM" id="SSF103481">
    <property type="entry name" value="Multidrug resistance efflux transporter EmrE"/>
    <property type="match status" value="2"/>
</dbReference>
<evidence type="ECO:0000256" key="2">
    <source>
        <dbReference type="ARBA" id="ARBA00007362"/>
    </source>
</evidence>
<feature type="transmembrane region" description="Helical" evidence="7">
    <location>
        <begin position="49"/>
        <end position="69"/>
    </location>
</feature>
<accession>A0A0V8GDI5</accession>
<dbReference type="OrthoDB" id="3190463at2"/>
<name>A0A0V8GDI5_9BACL</name>
<feature type="transmembrane region" description="Helical" evidence="7">
    <location>
        <begin position="283"/>
        <end position="305"/>
    </location>
</feature>
<dbReference type="PANTHER" id="PTHR32322">
    <property type="entry name" value="INNER MEMBRANE TRANSPORTER"/>
    <property type="match status" value="1"/>
</dbReference>
<evidence type="ECO:0000256" key="5">
    <source>
        <dbReference type="ARBA" id="ARBA00022989"/>
    </source>
</evidence>
<organism evidence="9 10">
    <name type="scientific">Exiguobacterium indicum</name>
    <dbReference type="NCBI Taxonomy" id="296995"/>
    <lineage>
        <taxon>Bacteria</taxon>
        <taxon>Bacillati</taxon>
        <taxon>Bacillota</taxon>
        <taxon>Bacilli</taxon>
        <taxon>Bacillales</taxon>
        <taxon>Bacillales Family XII. Incertae Sedis</taxon>
        <taxon>Exiguobacterium</taxon>
    </lineage>
</organism>
<feature type="domain" description="EamA" evidence="8">
    <location>
        <begin position="12"/>
        <end position="152"/>
    </location>
</feature>
<keyword evidence="4 7" id="KW-0812">Transmembrane</keyword>
<feature type="transmembrane region" description="Helical" evidence="7">
    <location>
        <begin position="81"/>
        <end position="101"/>
    </location>
</feature>
<gene>
    <name evidence="9" type="ORF">AS033_13815</name>
</gene>
<dbReference type="AlphaFoldDB" id="A0A0V8GDI5"/>
<dbReference type="Pfam" id="PF00892">
    <property type="entry name" value="EamA"/>
    <property type="match status" value="2"/>
</dbReference>